<evidence type="ECO:0000313" key="1">
    <source>
        <dbReference type="EMBL" id="TCZ79289.1"/>
    </source>
</evidence>
<dbReference type="InterPro" id="IPR011051">
    <property type="entry name" value="RmlC_Cupin_sf"/>
</dbReference>
<sequence>MRLFSFDQSAGNAIDKYGSKNLVITPIMRLLDKQLDIIQMACMHLDKDGLIGGHEAVIPQMFIVVDGEGWATGGEGIRIPISKGQLVLWNAGEWHEVSSENGLCAIVVESDQLEPLEIMKEIRLETE</sequence>
<evidence type="ECO:0000313" key="2">
    <source>
        <dbReference type="Proteomes" id="UP000295418"/>
    </source>
</evidence>
<comment type="caution">
    <text evidence="1">The sequence shown here is derived from an EMBL/GenBank/DDBJ whole genome shotgun (WGS) entry which is preliminary data.</text>
</comment>
<dbReference type="SUPFAM" id="SSF51182">
    <property type="entry name" value="RmlC-like cupins"/>
    <property type="match status" value="1"/>
</dbReference>
<dbReference type="Proteomes" id="UP000295418">
    <property type="component" value="Unassembled WGS sequence"/>
</dbReference>
<dbReference type="OrthoDB" id="3782397at2"/>
<dbReference type="AlphaFoldDB" id="A0A4R4EHH1"/>
<keyword evidence="2" id="KW-1185">Reference proteome</keyword>
<proteinExistence type="predicted"/>
<dbReference type="EMBL" id="SKFG01000003">
    <property type="protein sequence ID" value="TCZ79289.1"/>
    <property type="molecule type" value="Genomic_DNA"/>
</dbReference>
<dbReference type="InterPro" id="IPR014710">
    <property type="entry name" value="RmlC-like_jellyroll"/>
</dbReference>
<organism evidence="1 2">
    <name type="scientific">Paenibacillus albiflavus</name>
    <dbReference type="NCBI Taxonomy" id="2545760"/>
    <lineage>
        <taxon>Bacteria</taxon>
        <taxon>Bacillati</taxon>
        <taxon>Bacillota</taxon>
        <taxon>Bacilli</taxon>
        <taxon>Bacillales</taxon>
        <taxon>Paenibacillaceae</taxon>
        <taxon>Paenibacillus</taxon>
    </lineage>
</organism>
<name>A0A4R4EHH1_9BACL</name>
<protein>
    <submittedName>
        <fullName evidence="1">Cupin</fullName>
    </submittedName>
</protein>
<accession>A0A4R4EHH1</accession>
<gene>
    <name evidence="1" type="ORF">E0485_05320</name>
</gene>
<dbReference type="RefSeq" id="WP_132416945.1">
    <property type="nucleotide sequence ID" value="NZ_SKFG01000003.1"/>
</dbReference>
<dbReference type="Gene3D" id="2.60.120.10">
    <property type="entry name" value="Jelly Rolls"/>
    <property type="match status" value="1"/>
</dbReference>
<reference evidence="1 2" key="1">
    <citation type="submission" date="2019-03" db="EMBL/GenBank/DDBJ databases">
        <authorList>
            <person name="Kim M.K.M."/>
        </authorList>
    </citation>
    <scope>NUCLEOTIDE SEQUENCE [LARGE SCALE GENOMIC DNA]</scope>
    <source>
        <strain evidence="1 2">18JY21-1</strain>
    </source>
</reference>